<dbReference type="SUPFAM" id="SSF55811">
    <property type="entry name" value="Nudix"/>
    <property type="match status" value="1"/>
</dbReference>
<dbReference type="Pfam" id="PF00293">
    <property type="entry name" value="NUDIX"/>
    <property type="match status" value="1"/>
</dbReference>
<dbReference type="PROSITE" id="PS51462">
    <property type="entry name" value="NUDIX"/>
    <property type="match status" value="1"/>
</dbReference>
<evidence type="ECO:0000256" key="5">
    <source>
        <dbReference type="ARBA" id="ARBA00022842"/>
    </source>
</evidence>
<sequence>MLIPDALPVAGTAVLVRDSTGGVEVLLIRRPERGSFADAWVFPGGKVEEHDRRHGSGDIDDARRAAIRETQEEVGLEIAGLSALSQWHPPAEAPTRIRTWFFLAAAPDATPVPSPDEVVEYAWTTPAQALERHATGEWTLFPPTWMTLHGLIAVTDAASALAAPSTPALFRTRVIPTDTGRDFAWEQGRLLTGGLPWRFVEEWAGE</sequence>
<gene>
    <name evidence="8" type="ORF">KV396_12640</name>
</gene>
<keyword evidence="9" id="KW-1185">Reference proteome</keyword>
<feature type="domain" description="Nudix hydrolase" evidence="7">
    <location>
        <begin position="7"/>
        <end position="147"/>
    </location>
</feature>
<dbReference type="InterPro" id="IPR000086">
    <property type="entry name" value="NUDIX_hydrolase_dom"/>
</dbReference>
<evidence type="ECO:0000256" key="1">
    <source>
        <dbReference type="ARBA" id="ARBA00001936"/>
    </source>
</evidence>
<dbReference type="PANTHER" id="PTHR12318:SF0">
    <property type="entry name" value="ACYL-COENZYME A DIPHOSPHATASE NUDT19"/>
    <property type="match status" value="1"/>
</dbReference>
<dbReference type="RefSeq" id="WP_247955948.1">
    <property type="nucleotide sequence ID" value="NZ_CP078077.1"/>
</dbReference>
<evidence type="ECO:0000313" key="8">
    <source>
        <dbReference type="EMBL" id="UPL15274.1"/>
    </source>
</evidence>
<dbReference type="CDD" id="cd18870">
    <property type="entry name" value="NUDIX_AcylCoAdiphos_Nudt19"/>
    <property type="match status" value="1"/>
</dbReference>
<keyword evidence="5" id="KW-0460">Magnesium</keyword>
<dbReference type="EMBL" id="CP078077">
    <property type="protein sequence ID" value="UPL15274.1"/>
    <property type="molecule type" value="Genomic_DNA"/>
</dbReference>
<evidence type="ECO:0000313" key="9">
    <source>
        <dbReference type="Proteomes" id="UP000831963"/>
    </source>
</evidence>
<dbReference type="PANTHER" id="PTHR12318">
    <property type="entry name" value="TESTOSTERONE-REGULATED PROTEIN RP2"/>
    <property type="match status" value="1"/>
</dbReference>
<proteinExistence type="predicted"/>
<dbReference type="Proteomes" id="UP000831963">
    <property type="component" value="Chromosome"/>
</dbReference>
<dbReference type="Gene3D" id="3.90.79.10">
    <property type="entry name" value="Nucleoside Triphosphate Pyrophosphohydrolase"/>
    <property type="match status" value="2"/>
</dbReference>
<evidence type="ECO:0000256" key="2">
    <source>
        <dbReference type="ARBA" id="ARBA00001946"/>
    </source>
</evidence>
<evidence type="ECO:0000259" key="7">
    <source>
        <dbReference type="PROSITE" id="PS51462"/>
    </source>
</evidence>
<organism evidence="8 9">
    <name type="scientific">Microbacterium galbinum</name>
    <dbReference type="NCBI Taxonomy" id="2851646"/>
    <lineage>
        <taxon>Bacteria</taxon>
        <taxon>Bacillati</taxon>
        <taxon>Actinomycetota</taxon>
        <taxon>Actinomycetes</taxon>
        <taxon>Micrococcales</taxon>
        <taxon>Microbacteriaceae</taxon>
        <taxon>Microbacterium</taxon>
    </lineage>
</organism>
<name>A0ABY4IR54_9MICO</name>
<keyword evidence="4 8" id="KW-0378">Hydrolase</keyword>
<evidence type="ECO:0000256" key="4">
    <source>
        <dbReference type="ARBA" id="ARBA00022801"/>
    </source>
</evidence>
<dbReference type="InterPro" id="IPR015797">
    <property type="entry name" value="NUDIX_hydrolase-like_dom_sf"/>
</dbReference>
<keyword evidence="3" id="KW-0479">Metal-binding</keyword>
<protein>
    <submittedName>
        <fullName evidence="8">NUDIX hydrolase</fullName>
    </submittedName>
</protein>
<dbReference type="GO" id="GO:0016787">
    <property type="term" value="F:hydrolase activity"/>
    <property type="evidence" value="ECO:0007669"/>
    <property type="project" value="UniProtKB-KW"/>
</dbReference>
<keyword evidence="6" id="KW-0464">Manganese</keyword>
<accession>A0ABY4IR54</accession>
<evidence type="ECO:0000256" key="6">
    <source>
        <dbReference type="ARBA" id="ARBA00023211"/>
    </source>
</evidence>
<dbReference type="InterPro" id="IPR039121">
    <property type="entry name" value="NUDT19"/>
</dbReference>
<comment type="cofactor">
    <cofactor evidence="2">
        <name>Mg(2+)</name>
        <dbReference type="ChEBI" id="CHEBI:18420"/>
    </cofactor>
</comment>
<comment type="cofactor">
    <cofactor evidence="1">
        <name>Mn(2+)</name>
        <dbReference type="ChEBI" id="CHEBI:29035"/>
    </cofactor>
</comment>
<reference evidence="8 9" key="1">
    <citation type="submission" date="2021-06" db="EMBL/GenBank/DDBJ databases">
        <title>Genome-based taxonomic framework of Microbacterium strains isolated from marine environment, the description of four new species and reclassification of four preexisting species.</title>
        <authorList>
            <person name="Lee S.D."/>
            <person name="Kim S.-M."/>
            <person name="Byeon Y.-S."/>
            <person name="Yang H.L."/>
            <person name="Kim I.S."/>
        </authorList>
    </citation>
    <scope>NUCLEOTIDE SEQUENCE [LARGE SCALE GENOMIC DNA]</scope>
    <source>
        <strain evidence="8 9">SSW1-36</strain>
    </source>
</reference>
<evidence type="ECO:0000256" key="3">
    <source>
        <dbReference type="ARBA" id="ARBA00022723"/>
    </source>
</evidence>